<dbReference type="Gene3D" id="3.20.20.70">
    <property type="entry name" value="Aldolase class I"/>
    <property type="match status" value="1"/>
</dbReference>
<gene>
    <name evidence="4" type="ORF">LC0644_0260</name>
</gene>
<protein>
    <submittedName>
        <fullName evidence="4">Fructose-bisphosphate aldolase class II</fullName>
    </submittedName>
</protein>
<comment type="cofactor">
    <cofactor evidence="3">
        <name>Zn(2+)</name>
        <dbReference type="ChEBI" id="CHEBI:29105"/>
    </cofactor>
    <text evidence="3">Binds 2 Zn(2+) ions per subunit. One is catalytic and the other provides a structural contribution.</text>
</comment>
<dbReference type="InterPro" id="IPR000771">
    <property type="entry name" value="FBA_II"/>
</dbReference>
<dbReference type="Proteomes" id="UP000032552">
    <property type="component" value="Unassembled WGS sequence"/>
</dbReference>
<reference evidence="5" key="1">
    <citation type="submission" date="2014-05" db="EMBL/GenBank/DDBJ databases">
        <title>Whole genome sequencing of Lactobacillus casei NRIC0644.</title>
        <authorList>
            <person name="Atarashi H."/>
            <person name="Yoshida Y."/>
            <person name="Fujimura S."/>
            <person name="Tanaka N."/>
            <person name="Shiwa Y."/>
            <person name="Yoshikawa H."/>
            <person name="Okada S."/>
            <person name="Nakagawa J."/>
        </authorList>
    </citation>
    <scope>NUCLEOTIDE SEQUENCE [LARGE SCALE GENOMIC DNA]</scope>
    <source>
        <strain evidence="5">NRIC0644</strain>
    </source>
</reference>
<dbReference type="PANTHER" id="PTHR30304">
    <property type="entry name" value="D-TAGATOSE-1,6-BISPHOSPHATE ALDOLASE"/>
    <property type="match status" value="1"/>
</dbReference>
<feature type="binding site" evidence="2">
    <location>
        <begin position="206"/>
        <end position="208"/>
    </location>
    <ligand>
        <name>dihydroxyacetone phosphate</name>
        <dbReference type="ChEBI" id="CHEBI:57642"/>
    </ligand>
</feature>
<dbReference type="InterPro" id="IPR050246">
    <property type="entry name" value="Class_II_FBP_aldolase"/>
</dbReference>
<dbReference type="RefSeq" id="WP_045624321.1">
    <property type="nucleotide sequence ID" value="NZ_BAYM01000013.1"/>
</dbReference>
<dbReference type="GO" id="GO:0009025">
    <property type="term" value="F:tagatose-bisphosphate aldolase activity"/>
    <property type="evidence" value="ECO:0007669"/>
    <property type="project" value="TreeGrafter"/>
</dbReference>
<dbReference type="GO" id="GO:0005975">
    <property type="term" value="P:carbohydrate metabolic process"/>
    <property type="evidence" value="ECO:0007669"/>
    <property type="project" value="InterPro"/>
</dbReference>
<keyword evidence="3" id="KW-0862">Zinc</keyword>
<proteinExistence type="predicted"/>
<dbReference type="EMBL" id="BAYM01000013">
    <property type="protein sequence ID" value="GAN35671.1"/>
    <property type="molecule type" value="Genomic_DNA"/>
</dbReference>
<dbReference type="PIRSF" id="PIRSF001359">
    <property type="entry name" value="F_bP_aldolase_II"/>
    <property type="match status" value="1"/>
</dbReference>
<keyword evidence="3" id="KW-0479">Metal-binding</keyword>
<evidence type="ECO:0000256" key="1">
    <source>
        <dbReference type="PIRSR" id="PIRSR001359-1"/>
    </source>
</evidence>
<dbReference type="NCBIfam" id="TIGR00167">
    <property type="entry name" value="cbbA"/>
    <property type="match status" value="1"/>
</dbReference>
<evidence type="ECO:0000313" key="4">
    <source>
        <dbReference type="EMBL" id="GAN35671.1"/>
    </source>
</evidence>
<feature type="binding site" evidence="3">
    <location>
        <position position="133"/>
    </location>
    <ligand>
        <name>Zn(2+)</name>
        <dbReference type="ChEBI" id="CHEBI:29105"/>
        <label>2</label>
    </ligand>
</feature>
<feature type="binding site" evidence="3">
    <location>
        <position position="82"/>
    </location>
    <ligand>
        <name>Zn(2+)</name>
        <dbReference type="ChEBI" id="CHEBI:29105"/>
        <label>1</label>
        <note>catalytic</note>
    </ligand>
</feature>
<accession>A0A0C9PL36</accession>
<feature type="binding site" evidence="3">
    <location>
        <position position="205"/>
    </location>
    <ligand>
        <name>Zn(2+)</name>
        <dbReference type="ChEBI" id="CHEBI:29105"/>
        <label>1</label>
        <note>catalytic</note>
    </ligand>
</feature>
<evidence type="ECO:0000256" key="2">
    <source>
        <dbReference type="PIRSR" id="PIRSR001359-2"/>
    </source>
</evidence>
<dbReference type="PANTHER" id="PTHR30304:SF0">
    <property type="entry name" value="D-TAGATOSE-1,6-BISPHOSPHATE ALDOLASE SUBUNIT GATY-RELATED"/>
    <property type="match status" value="1"/>
</dbReference>
<feature type="active site" description="Proton donor" evidence="1">
    <location>
        <position position="81"/>
    </location>
</feature>
<dbReference type="Pfam" id="PF01116">
    <property type="entry name" value="F_bP_aldolase"/>
    <property type="match status" value="1"/>
</dbReference>
<organism evidence="4 5">
    <name type="scientific">Lacticaseibacillus paracasei NRIC 0644</name>
    <dbReference type="NCBI Taxonomy" id="1435038"/>
    <lineage>
        <taxon>Bacteria</taxon>
        <taxon>Bacillati</taxon>
        <taxon>Bacillota</taxon>
        <taxon>Bacilli</taxon>
        <taxon>Lactobacillales</taxon>
        <taxon>Lactobacillaceae</taxon>
        <taxon>Lacticaseibacillus</taxon>
    </lineage>
</organism>
<dbReference type="InterPro" id="IPR013785">
    <property type="entry name" value="Aldolase_TIM"/>
</dbReference>
<sequence>MLISSKNLLLTARSEGFAVPHFNFWNDMSARGHVASAESKKVPIILAWAQKHESDLNINEALNLGKFYGSSAKVPIVLHLDHGFSPDIVKYGIDNGFTSVMIDASEESFEKNIVITKDIVEYGHQRGVVVEAEIGHVGTSLDEEDTSQYTEVEAAIEFVKRTNVDSLVISIGTSHGVYKSKTTPHLNFERLSELRKVVPVPLVLHGGSSSGDVNLRKAANLGISKVNVYTDLANAALQVSMGKSYRSILELLEEEESSIQKLDEHYIEVFETQKLYESEEQTSVGAL</sequence>
<feature type="binding site" evidence="3">
    <location>
        <position position="175"/>
    </location>
    <ligand>
        <name>Zn(2+)</name>
        <dbReference type="ChEBI" id="CHEBI:29105"/>
        <label>1</label>
        <note>catalytic</note>
    </ligand>
</feature>
<comment type="caution">
    <text evidence="4">The sequence shown here is derived from an EMBL/GenBank/DDBJ whole genome shotgun (WGS) entry which is preliminary data.</text>
</comment>
<feature type="binding site" evidence="2">
    <location>
        <begin position="227"/>
        <end position="230"/>
    </location>
    <ligand>
        <name>dihydroxyacetone phosphate</name>
        <dbReference type="ChEBI" id="CHEBI:57642"/>
    </ligand>
</feature>
<name>A0A0C9PL36_LACPA</name>
<dbReference type="AlphaFoldDB" id="A0A0C9PL36"/>
<evidence type="ECO:0000313" key="5">
    <source>
        <dbReference type="Proteomes" id="UP000032552"/>
    </source>
</evidence>
<dbReference type="SUPFAM" id="SSF51569">
    <property type="entry name" value="Aldolase"/>
    <property type="match status" value="1"/>
</dbReference>
<evidence type="ECO:0000256" key="3">
    <source>
        <dbReference type="PIRSR" id="PIRSR001359-3"/>
    </source>
</evidence>
<feature type="binding site" evidence="2">
    <location>
        <position position="176"/>
    </location>
    <ligand>
        <name>dihydroxyacetone phosphate</name>
        <dbReference type="ChEBI" id="CHEBI:57642"/>
    </ligand>
</feature>
<feature type="binding site" evidence="3">
    <location>
        <position position="103"/>
    </location>
    <ligand>
        <name>Zn(2+)</name>
        <dbReference type="ChEBI" id="CHEBI:29105"/>
        <label>2</label>
    </ligand>
</feature>
<dbReference type="GO" id="GO:0005829">
    <property type="term" value="C:cytosol"/>
    <property type="evidence" value="ECO:0007669"/>
    <property type="project" value="TreeGrafter"/>
</dbReference>
<dbReference type="GO" id="GO:0008270">
    <property type="term" value="F:zinc ion binding"/>
    <property type="evidence" value="ECO:0007669"/>
    <property type="project" value="InterPro"/>
</dbReference>